<dbReference type="EMBL" id="CAJVQC010154119">
    <property type="protein sequence ID" value="CAG8847058.1"/>
    <property type="molecule type" value="Genomic_DNA"/>
</dbReference>
<dbReference type="Proteomes" id="UP000789920">
    <property type="component" value="Unassembled WGS sequence"/>
</dbReference>
<organism evidence="1 2">
    <name type="scientific">Racocetra persica</name>
    <dbReference type="NCBI Taxonomy" id="160502"/>
    <lineage>
        <taxon>Eukaryota</taxon>
        <taxon>Fungi</taxon>
        <taxon>Fungi incertae sedis</taxon>
        <taxon>Mucoromycota</taxon>
        <taxon>Glomeromycotina</taxon>
        <taxon>Glomeromycetes</taxon>
        <taxon>Diversisporales</taxon>
        <taxon>Gigasporaceae</taxon>
        <taxon>Racocetra</taxon>
    </lineage>
</organism>
<keyword evidence="2" id="KW-1185">Reference proteome</keyword>
<protein>
    <submittedName>
        <fullName evidence="1">32134_t:CDS:1</fullName>
    </submittedName>
</protein>
<name>A0ACA9SRK7_9GLOM</name>
<comment type="caution">
    <text evidence="1">The sequence shown here is derived from an EMBL/GenBank/DDBJ whole genome shotgun (WGS) entry which is preliminary data.</text>
</comment>
<feature type="non-terminal residue" evidence="1">
    <location>
        <position position="1"/>
    </location>
</feature>
<reference evidence="1" key="1">
    <citation type="submission" date="2021-06" db="EMBL/GenBank/DDBJ databases">
        <authorList>
            <person name="Kallberg Y."/>
            <person name="Tangrot J."/>
            <person name="Rosling A."/>
        </authorList>
    </citation>
    <scope>NUCLEOTIDE SEQUENCE</scope>
    <source>
        <strain evidence="1">MA461A</strain>
    </source>
</reference>
<evidence type="ECO:0000313" key="2">
    <source>
        <dbReference type="Proteomes" id="UP000789920"/>
    </source>
</evidence>
<sequence>PLPAVWRHLNGKNRRASNSALCTGEKGVGKQSNMPLHYRGSIFHRVIKGFMIQGG</sequence>
<evidence type="ECO:0000313" key="1">
    <source>
        <dbReference type="EMBL" id="CAG8847058.1"/>
    </source>
</evidence>
<accession>A0ACA9SRK7</accession>
<feature type="non-terminal residue" evidence="1">
    <location>
        <position position="55"/>
    </location>
</feature>
<gene>
    <name evidence="1" type="ORF">RPERSI_LOCUS34450</name>
</gene>
<proteinExistence type="predicted"/>